<protein>
    <submittedName>
        <fullName evidence="1">Uncharacterized protein</fullName>
    </submittedName>
</protein>
<sequence length="149" mass="17504">MTQQQIVKLLDLPERTLRDWKKSRTRLYTLLENIDYEEAKNKIAVVDLDDTIEFNPKDFSVNIFWQTNQKSYQKVYSIISNYLGTLNKEDINTLCGKFGKNMVRAVLEDKYKKLYKKGYISTSGVDIKLNGNYKENPIYKEILGVINDF</sequence>
<organism evidence="1 2">
    <name type="scientific">Aliarcobacter cryaerophilus</name>
    <dbReference type="NCBI Taxonomy" id="28198"/>
    <lineage>
        <taxon>Bacteria</taxon>
        <taxon>Pseudomonadati</taxon>
        <taxon>Campylobacterota</taxon>
        <taxon>Epsilonproteobacteria</taxon>
        <taxon>Campylobacterales</taxon>
        <taxon>Arcobacteraceae</taxon>
        <taxon>Aliarcobacter</taxon>
    </lineage>
</organism>
<proteinExistence type="predicted"/>
<dbReference type="RefSeq" id="WP_105912386.1">
    <property type="nucleotide sequence ID" value="NZ_NXGH01000030.1"/>
</dbReference>
<accession>A0A2S9SNX4</accession>
<dbReference type="AlphaFoldDB" id="A0A2S9SNX4"/>
<reference evidence="1 2" key="1">
    <citation type="submission" date="2017-09" db="EMBL/GenBank/DDBJ databases">
        <title>Reassesment of A. cryaerophilus.</title>
        <authorList>
            <person name="Perez-Cataluna A."/>
            <person name="Collado L."/>
            <person name="Salgado O."/>
            <person name="Lefinanco V."/>
            <person name="Figueras M.J."/>
        </authorList>
    </citation>
    <scope>NUCLEOTIDE SEQUENCE [LARGE SCALE GENOMIC DNA]</scope>
    <source>
        <strain evidence="1 2">LMG 9871</strain>
    </source>
</reference>
<gene>
    <name evidence="1" type="ORF">CJ671_09055</name>
</gene>
<evidence type="ECO:0000313" key="1">
    <source>
        <dbReference type="EMBL" id="PRM88276.1"/>
    </source>
</evidence>
<evidence type="ECO:0000313" key="2">
    <source>
        <dbReference type="Proteomes" id="UP000238649"/>
    </source>
</evidence>
<dbReference type="OrthoDB" id="5346489at2"/>
<name>A0A2S9SNX4_9BACT</name>
<dbReference type="EMBL" id="NXGH01000030">
    <property type="protein sequence ID" value="PRM88276.1"/>
    <property type="molecule type" value="Genomic_DNA"/>
</dbReference>
<dbReference type="Proteomes" id="UP000238649">
    <property type="component" value="Unassembled WGS sequence"/>
</dbReference>
<comment type="caution">
    <text evidence="1">The sequence shown here is derived from an EMBL/GenBank/DDBJ whole genome shotgun (WGS) entry which is preliminary data.</text>
</comment>